<sequence>MEEVKSLTYQPLAGKEPKAVRGKSERTIALPAPDMASGLPLMGALWERKSTREFAARELPLARLGELLWAAGGVNRSDTGGRTAPSAHGLNEIDIYVALPTGVYRYEPLHHTLVLKRAVDARNLTGYQDFVATAPLDLIYVVRRARLQGLPKPGQEVFPAIAAGAIAQNVYLYCASCGLGTVVRGWLNQRLLAEALSLNEDEVPLLAQTVGYTTGNGVQ</sequence>
<dbReference type="InterPro" id="IPR000415">
    <property type="entry name" value="Nitroreductase-like"/>
</dbReference>
<protein>
    <submittedName>
        <fullName evidence="2">Nitroreductase</fullName>
    </submittedName>
</protein>
<dbReference type="CDD" id="cd02142">
    <property type="entry name" value="McbC_SagB-like_oxidoreductase"/>
    <property type="match status" value="1"/>
</dbReference>
<dbReference type="PANTHER" id="PTHR43745">
    <property type="entry name" value="NITROREDUCTASE MJ1384-RELATED"/>
    <property type="match status" value="1"/>
</dbReference>
<proteinExistence type="predicted"/>
<dbReference type="InterPro" id="IPR052544">
    <property type="entry name" value="Bacteriocin_Proc_Enz"/>
</dbReference>
<organism evidence="2 3">
    <name type="scientific">Cupriavidus malaysiensis</name>
    <dbReference type="NCBI Taxonomy" id="367825"/>
    <lineage>
        <taxon>Bacteria</taxon>
        <taxon>Pseudomonadati</taxon>
        <taxon>Pseudomonadota</taxon>
        <taxon>Betaproteobacteria</taxon>
        <taxon>Burkholderiales</taxon>
        <taxon>Burkholderiaceae</taxon>
        <taxon>Cupriavidus</taxon>
    </lineage>
</organism>
<dbReference type="Pfam" id="PF00881">
    <property type="entry name" value="Nitroreductase"/>
    <property type="match status" value="1"/>
</dbReference>
<accession>A0A1D9IEL2</accession>
<dbReference type="EMBL" id="CP017755">
    <property type="protein sequence ID" value="AOZ10544.1"/>
    <property type="molecule type" value="Genomic_DNA"/>
</dbReference>
<reference evidence="2 3" key="1">
    <citation type="submission" date="2016-10" db="EMBL/GenBank/DDBJ databases">
        <title>Complete genome sequences of three Cupriavidus strains isolated from various Malaysian environments.</title>
        <authorList>
            <person name="Abdullah A.A.-A."/>
            <person name="Shafie N.A.H."/>
            <person name="Lau N.S."/>
        </authorList>
    </citation>
    <scope>NUCLEOTIDE SEQUENCE [LARGE SCALE GENOMIC DNA]</scope>
    <source>
        <strain evidence="2 3">USMAA1020</strain>
    </source>
</reference>
<dbReference type="Proteomes" id="UP000177515">
    <property type="component" value="Chromosome 2"/>
</dbReference>
<dbReference type="PANTHER" id="PTHR43745:SF2">
    <property type="entry name" value="NITROREDUCTASE MJ1384-RELATED"/>
    <property type="match status" value="1"/>
</dbReference>
<evidence type="ECO:0000259" key="1">
    <source>
        <dbReference type="Pfam" id="PF00881"/>
    </source>
</evidence>
<keyword evidence="3" id="KW-1185">Reference proteome</keyword>
<dbReference type="RefSeq" id="WP_071017811.1">
    <property type="nucleotide sequence ID" value="NZ_CP017755.1"/>
</dbReference>
<evidence type="ECO:0000313" key="3">
    <source>
        <dbReference type="Proteomes" id="UP000177515"/>
    </source>
</evidence>
<feature type="domain" description="Nitroreductase" evidence="1">
    <location>
        <begin position="47"/>
        <end position="212"/>
    </location>
</feature>
<evidence type="ECO:0000313" key="2">
    <source>
        <dbReference type="EMBL" id="AOZ10544.1"/>
    </source>
</evidence>
<dbReference type="InterPro" id="IPR029479">
    <property type="entry name" value="Nitroreductase"/>
</dbReference>
<gene>
    <name evidence="2" type="ORF">BKK80_33875</name>
</gene>
<dbReference type="SUPFAM" id="SSF55469">
    <property type="entry name" value="FMN-dependent nitroreductase-like"/>
    <property type="match status" value="1"/>
</dbReference>
<name>A0A1D9IEL2_9BURK</name>
<dbReference type="Gene3D" id="3.40.109.10">
    <property type="entry name" value="NADH Oxidase"/>
    <property type="match status" value="1"/>
</dbReference>